<keyword evidence="3" id="KW-1185">Reference proteome</keyword>
<reference evidence="2" key="1">
    <citation type="journal article" date="2023" name="Plant J.">
        <title>Genome sequences and population genomics provide insights into the demographic history, inbreeding, and mutation load of two 'living fossil' tree species of Dipteronia.</title>
        <authorList>
            <person name="Feng Y."/>
            <person name="Comes H.P."/>
            <person name="Chen J."/>
            <person name="Zhu S."/>
            <person name="Lu R."/>
            <person name="Zhang X."/>
            <person name="Li P."/>
            <person name="Qiu J."/>
            <person name="Olsen K.M."/>
            <person name="Qiu Y."/>
        </authorList>
    </citation>
    <scope>NUCLEOTIDE SEQUENCE</scope>
    <source>
        <strain evidence="2">NBL</strain>
    </source>
</reference>
<dbReference type="PANTHER" id="PTHR33710">
    <property type="entry name" value="BNAC02G09200D PROTEIN"/>
    <property type="match status" value="1"/>
</dbReference>
<accession>A0AAE0DW25</accession>
<gene>
    <name evidence="2" type="ORF">Dsin_024452</name>
</gene>
<proteinExistence type="predicted"/>
<dbReference type="AlphaFoldDB" id="A0AAE0DW25"/>
<dbReference type="PANTHER" id="PTHR33710:SF64">
    <property type="entry name" value="ENDONUCLEASE_EXONUCLEASE_PHOSPHATASE DOMAIN-CONTAINING PROTEIN"/>
    <property type="match status" value="1"/>
</dbReference>
<dbReference type="EMBL" id="JANJYJ010000008">
    <property type="protein sequence ID" value="KAK3193142.1"/>
    <property type="molecule type" value="Genomic_DNA"/>
</dbReference>
<organism evidence="2 3">
    <name type="scientific">Dipteronia sinensis</name>
    <dbReference type="NCBI Taxonomy" id="43782"/>
    <lineage>
        <taxon>Eukaryota</taxon>
        <taxon>Viridiplantae</taxon>
        <taxon>Streptophyta</taxon>
        <taxon>Embryophyta</taxon>
        <taxon>Tracheophyta</taxon>
        <taxon>Spermatophyta</taxon>
        <taxon>Magnoliopsida</taxon>
        <taxon>eudicotyledons</taxon>
        <taxon>Gunneridae</taxon>
        <taxon>Pentapetalae</taxon>
        <taxon>rosids</taxon>
        <taxon>malvids</taxon>
        <taxon>Sapindales</taxon>
        <taxon>Sapindaceae</taxon>
        <taxon>Hippocastanoideae</taxon>
        <taxon>Acereae</taxon>
        <taxon>Dipteronia</taxon>
    </lineage>
</organism>
<evidence type="ECO:0000313" key="3">
    <source>
        <dbReference type="Proteomes" id="UP001281410"/>
    </source>
</evidence>
<evidence type="ECO:0000256" key="1">
    <source>
        <dbReference type="SAM" id="MobiDB-lite"/>
    </source>
</evidence>
<sequence>MVFGVQDLLSRISEVHSGLGSTRNGNKDREGVGAKLVSYHSSFEKRTEASDGCHIIKDVADLGKGKEAIGVRDWDREQNGSTSSEESEEGLFVNPPKFRGETSCAGLGQLKGGKLFIDLGCGLGQPEGPGGNEVISCIGPKLIVQLEITEAQQQGVISKAQSEEGKEVLATEEVARREIDDEESKLNFFDSKVIKSLGGSLLTKGVGVEARGTAGGIITLWNEDYFEVKACISNDQCIIVSGVITKLHKPVVFCNIYAENIERERIELWKFILNAQVSLHGPERKGGGVNNRSMMNFRRFSDLAKVIEIPMQDVEFTWSNNREVESWARLDRFLCDPILLSWFPMLVQKGLSKSLSDHNPIMLDEPVDDWGPRPFRFLNIWLEDKHMMKGVHNAKKGCTNGGSYGFKLHYKAKAAKISMKARLKEKFPPDKQVNALKGDLAEIDQKATIRGWTIELWQERSLCLVKLWKFIRLEERKWSQI</sequence>
<dbReference type="InterPro" id="IPR036691">
    <property type="entry name" value="Endo/exonu/phosph_ase_sf"/>
</dbReference>
<dbReference type="SUPFAM" id="SSF56219">
    <property type="entry name" value="DNase I-like"/>
    <property type="match status" value="1"/>
</dbReference>
<dbReference type="Proteomes" id="UP001281410">
    <property type="component" value="Unassembled WGS sequence"/>
</dbReference>
<protein>
    <submittedName>
        <fullName evidence="2">Uncharacterized protein</fullName>
    </submittedName>
</protein>
<evidence type="ECO:0000313" key="2">
    <source>
        <dbReference type="EMBL" id="KAK3193142.1"/>
    </source>
</evidence>
<feature type="region of interest" description="Disordered" evidence="1">
    <location>
        <begin position="73"/>
        <end position="95"/>
    </location>
</feature>
<comment type="caution">
    <text evidence="2">The sequence shown here is derived from an EMBL/GenBank/DDBJ whole genome shotgun (WGS) entry which is preliminary data.</text>
</comment>
<name>A0AAE0DW25_9ROSI</name>
<dbReference type="Gene3D" id="3.60.10.10">
    <property type="entry name" value="Endonuclease/exonuclease/phosphatase"/>
    <property type="match status" value="1"/>
</dbReference>